<protein>
    <submittedName>
        <fullName evidence="2">Transposase-like protein</fullName>
    </submittedName>
</protein>
<dbReference type="InterPro" id="IPR055247">
    <property type="entry name" value="InsJ-like_HTH"/>
</dbReference>
<dbReference type="Proteomes" id="UP000626697">
    <property type="component" value="Unassembled WGS sequence"/>
</dbReference>
<keyword evidence="3" id="KW-1185">Reference proteome</keyword>
<dbReference type="Pfam" id="PF13518">
    <property type="entry name" value="HTH_28"/>
    <property type="match status" value="1"/>
</dbReference>
<organism evidence="2 3">
    <name type="scientific">Peribacillus huizhouensis</name>
    <dbReference type="NCBI Taxonomy" id="1501239"/>
    <lineage>
        <taxon>Bacteria</taxon>
        <taxon>Bacillati</taxon>
        <taxon>Bacillota</taxon>
        <taxon>Bacilli</taxon>
        <taxon>Bacillales</taxon>
        <taxon>Bacillaceae</taxon>
        <taxon>Peribacillus</taxon>
    </lineage>
</organism>
<comment type="caution">
    <text evidence="2">The sequence shown here is derived from an EMBL/GenBank/DDBJ whole genome shotgun (WGS) entry which is preliminary data.</text>
</comment>
<evidence type="ECO:0000259" key="1">
    <source>
        <dbReference type="Pfam" id="PF13518"/>
    </source>
</evidence>
<dbReference type="InterPro" id="IPR036388">
    <property type="entry name" value="WH-like_DNA-bd_sf"/>
</dbReference>
<evidence type="ECO:0000313" key="3">
    <source>
        <dbReference type="Proteomes" id="UP000626697"/>
    </source>
</evidence>
<name>A0ABR6CSV3_9BACI</name>
<reference evidence="2 3" key="1">
    <citation type="submission" date="2020-08" db="EMBL/GenBank/DDBJ databases">
        <title>Genomic Encyclopedia of Type Strains, Phase IV (KMG-IV): sequencing the most valuable type-strain genomes for metagenomic binning, comparative biology and taxonomic classification.</title>
        <authorList>
            <person name="Goeker M."/>
        </authorList>
    </citation>
    <scope>NUCLEOTIDE SEQUENCE [LARGE SCALE GENOMIC DNA]</scope>
    <source>
        <strain evidence="2 3">DSM 105481</strain>
    </source>
</reference>
<dbReference type="Gene3D" id="1.10.10.10">
    <property type="entry name" value="Winged helix-like DNA-binding domain superfamily/Winged helix DNA-binding domain"/>
    <property type="match status" value="1"/>
</dbReference>
<proteinExistence type="predicted"/>
<dbReference type="SUPFAM" id="SSF46689">
    <property type="entry name" value="Homeodomain-like"/>
    <property type="match status" value="1"/>
</dbReference>
<sequence length="133" mass="15053">MARIKYSKAEKLAILHLYKDGHHSIADISAKFSVDPGTTREWNRKYEVNGEESLEEAASWNSYSKELKLAAVTDYLSGKYSLKLRGDHEGRSFCSLFPNPLQKLAPIMIKRINNTISKVKPPPNPKPPWDGPK</sequence>
<dbReference type="InterPro" id="IPR009057">
    <property type="entry name" value="Homeodomain-like_sf"/>
</dbReference>
<evidence type="ECO:0000313" key="2">
    <source>
        <dbReference type="EMBL" id="MBA9027432.1"/>
    </source>
</evidence>
<accession>A0ABR6CSV3</accession>
<gene>
    <name evidence="2" type="ORF">HNP81_002722</name>
</gene>
<feature type="domain" description="Insertion element IS150 protein InsJ-like helix-turn-helix" evidence="1">
    <location>
        <begin position="10"/>
        <end position="54"/>
    </location>
</feature>
<dbReference type="EMBL" id="JACJHX010000008">
    <property type="protein sequence ID" value="MBA9027432.1"/>
    <property type="molecule type" value="Genomic_DNA"/>
</dbReference>